<proteinExistence type="predicted"/>
<dbReference type="PANTHER" id="PTHR48081">
    <property type="entry name" value="AB HYDROLASE SUPERFAMILY PROTEIN C4A8.06C"/>
    <property type="match status" value="1"/>
</dbReference>
<evidence type="ECO:0000313" key="4">
    <source>
        <dbReference type="Proteomes" id="UP001189429"/>
    </source>
</evidence>
<keyword evidence="1" id="KW-0378">Hydrolase</keyword>
<reference evidence="3" key="1">
    <citation type="submission" date="2023-10" db="EMBL/GenBank/DDBJ databases">
        <authorList>
            <person name="Chen Y."/>
            <person name="Shah S."/>
            <person name="Dougan E. K."/>
            <person name="Thang M."/>
            <person name="Chan C."/>
        </authorList>
    </citation>
    <scope>NUCLEOTIDE SEQUENCE [LARGE SCALE GENOMIC DNA]</scope>
</reference>
<dbReference type="SUPFAM" id="SSF53474">
    <property type="entry name" value="alpha/beta-Hydrolases"/>
    <property type="match status" value="1"/>
</dbReference>
<organism evidence="3 4">
    <name type="scientific">Prorocentrum cordatum</name>
    <dbReference type="NCBI Taxonomy" id="2364126"/>
    <lineage>
        <taxon>Eukaryota</taxon>
        <taxon>Sar</taxon>
        <taxon>Alveolata</taxon>
        <taxon>Dinophyceae</taxon>
        <taxon>Prorocentrales</taxon>
        <taxon>Prorocentraceae</taxon>
        <taxon>Prorocentrum</taxon>
    </lineage>
</organism>
<evidence type="ECO:0000313" key="3">
    <source>
        <dbReference type="EMBL" id="CAK0838764.1"/>
    </source>
</evidence>
<dbReference type="InterPro" id="IPR029058">
    <property type="entry name" value="AB_hydrolase_fold"/>
</dbReference>
<dbReference type="Gene3D" id="3.40.50.1820">
    <property type="entry name" value="alpha/beta hydrolase"/>
    <property type="match status" value="2"/>
</dbReference>
<protein>
    <recommendedName>
        <fullName evidence="2">Alpha/beta hydrolase fold-3 domain-containing protein</fullName>
    </recommendedName>
</protein>
<keyword evidence="4" id="KW-1185">Reference proteome</keyword>
<dbReference type="PANTHER" id="PTHR48081:SF8">
    <property type="entry name" value="ALPHA_BETA HYDROLASE FOLD-3 DOMAIN-CONTAINING PROTEIN-RELATED"/>
    <property type="match status" value="1"/>
</dbReference>
<evidence type="ECO:0000256" key="1">
    <source>
        <dbReference type="ARBA" id="ARBA00022801"/>
    </source>
</evidence>
<feature type="domain" description="Alpha/beta hydrolase fold-3" evidence="2">
    <location>
        <begin position="91"/>
        <end position="292"/>
    </location>
</feature>
<dbReference type="Proteomes" id="UP001189429">
    <property type="component" value="Unassembled WGS sequence"/>
</dbReference>
<accession>A0ABN9T1M6</accession>
<name>A0ABN9T1M6_9DINO</name>
<evidence type="ECO:0000259" key="2">
    <source>
        <dbReference type="Pfam" id="PF07859"/>
    </source>
</evidence>
<dbReference type="Pfam" id="PF07859">
    <property type="entry name" value="Abhydrolase_3"/>
    <property type="match status" value="1"/>
</dbReference>
<gene>
    <name evidence="3" type="ORF">PCOR1329_LOCUS34629</name>
</gene>
<dbReference type="InterPro" id="IPR013094">
    <property type="entry name" value="AB_hydrolase_3"/>
</dbReference>
<dbReference type="InterPro" id="IPR050300">
    <property type="entry name" value="GDXG_lipolytic_enzyme"/>
</dbReference>
<sequence>MAGAYPWPVTFSAALTVLRTTLRQIPPAVIRSPSVQRAVQLVANNFTKWPSVTLPAGVVLKPDALGERRVPGEWLLPNGREDIPERSERLLLWAHGGAFALLSPGSHRRFLAQIALRADTPVFAVDYRKPPDFAFPAPGEDVLHAYGALRGGRRAEQVFLGGDTPGGTWPSQPRGGSRAWAAAPQMGWSCCRPGWTCLGGVQEGGLRNRDIDFICQPQAESLARIYSPSVDLTDVRVSPGLETRWRSWCPPTLLDYGGCESFHSQIELMIASMIKDGVDVDALEADGMVHCYPLMDFLWGSDPGPFEAYFARVARFLRR</sequence>
<comment type="caution">
    <text evidence="3">The sequence shown here is derived from an EMBL/GenBank/DDBJ whole genome shotgun (WGS) entry which is preliminary data.</text>
</comment>
<dbReference type="EMBL" id="CAUYUJ010014247">
    <property type="protein sequence ID" value="CAK0838764.1"/>
    <property type="molecule type" value="Genomic_DNA"/>
</dbReference>